<dbReference type="Proteomes" id="UP000637513">
    <property type="component" value="Unassembled WGS sequence"/>
</dbReference>
<feature type="domain" description="HTH araC/xylS-type" evidence="4">
    <location>
        <begin position="299"/>
        <end position="397"/>
    </location>
</feature>
<dbReference type="InterPro" id="IPR009057">
    <property type="entry name" value="Homeodomain-like_sf"/>
</dbReference>
<evidence type="ECO:0000259" key="4">
    <source>
        <dbReference type="PROSITE" id="PS01124"/>
    </source>
</evidence>
<dbReference type="InterPro" id="IPR020449">
    <property type="entry name" value="Tscrpt_reg_AraC-type_HTH"/>
</dbReference>
<evidence type="ECO:0000256" key="3">
    <source>
        <dbReference type="ARBA" id="ARBA00023163"/>
    </source>
</evidence>
<dbReference type="PANTHER" id="PTHR43280:SF17">
    <property type="entry name" value="ARAC-TYPE DNA-BINDING DOMAIN-CONTAINING PROTEIN"/>
    <property type="match status" value="1"/>
</dbReference>
<reference evidence="5 6" key="1">
    <citation type="submission" date="2020-08" db="EMBL/GenBank/DDBJ databases">
        <title>Genome public.</title>
        <authorList>
            <person name="Liu C."/>
            <person name="Sun Q."/>
        </authorList>
    </citation>
    <scope>NUCLEOTIDE SEQUENCE [LARGE SCALE GENOMIC DNA]</scope>
    <source>
        <strain evidence="5 6">BX3</strain>
    </source>
</reference>
<name>A0ABR7MX37_9FIRM</name>
<organism evidence="5 6">
    <name type="scientific">Jutongia hominis</name>
    <dbReference type="NCBI Taxonomy" id="2763664"/>
    <lineage>
        <taxon>Bacteria</taxon>
        <taxon>Bacillati</taxon>
        <taxon>Bacillota</taxon>
        <taxon>Clostridia</taxon>
        <taxon>Lachnospirales</taxon>
        <taxon>Lachnospiraceae</taxon>
        <taxon>Jutongia</taxon>
    </lineage>
</organism>
<protein>
    <submittedName>
        <fullName evidence="5">Helix-turn-helix domain-containing protein</fullName>
    </submittedName>
</protein>
<dbReference type="EMBL" id="JACRSW010000040">
    <property type="protein sequence ID" value="MBC8558356.1"/>
    <property type="molecule type" value="Genomic_DNA"/>
</dbReference>
<evidence type="ECO:0000256" key="1">
    <source>
        <dbReference type="ARBA" id="ARBA00023015"/>
    </source>
</evidence>
<keyword evidence="3" id="KW-0804">Transcription</keyword>
<dbReference type="RefSeq" id="WP_249305751.1">
    <property type="nucleotide sequence ID" value="NZ_JACRSW010000040.1"/>
</dbReference>
<dbReference type="InterPro" id="IPR018060">
    <property type="entry name" value="HTH_AraC"/>
</dbReference>
<dbReference type="PRINTS" id="PR00032">
    <property type="entry name" value="HTHARAC"/>
</dbReference>
<sequence length="400" mass="46219">MRSIDYNYIGTMIGNLFGVPIHIYKNNSLIFYHSTVNLIKDPISIYESDILKISEQINYFLTTRFNYFGILNSKDYKIVIGPTSQVPNSIPVLRELAFQLNVAQTDVDDFINAMQEIIHIPLESLMQILCFLNYILNNEKCSLHDVFINDSLQKQFIRSINTLTADRLFSKEPSGLDPNLRNTYDWEQHVMNMIRRGEYTSLSQLLNNMPALKNGTMSDNHLRQLKDTFIVTATLASRAAIHGGMSPDDAFPLSDNYIQKCESTNDYYEIINLRHLMIIDFAKCVYEMHEGALDSQLVSDVSNYIIHHMSESITVEAMSKEFFMSRSYLSKRFKAESNMTLTDFILNKKIKEAKYLLHYTNKSLTAISVYLGFSSPGHFSRVFRKYVSLSPNEYRKKHIT</sequence>
<dbReference type="SMART" id="SM00342">
    <property type="entry name" value="HTH_ARAC"/>
    <property type="match status" value="1"/>
</dbReference>
<keyword evidence="6" id="KW-1185">Reference proteome</keyword>
<dbReference type="PROSITE" id="PS01124">
    <property type="entry name" value="HTH_ARAC_FAMILY_2"/>
    <property type="match status" value="1"/>
</dbReference>
<dbReference type="Pfam" id="PF12833">
    <property type="entry name" value="HTH_18"/>
    <property type="match status" value="1"/>
</dbReference>
<keyword evidence="1" id="KW-0805">Transcription regulation</keyword>
<accession>A0ABR7MX37</accession>
<comment type="caution">
    <text evidence="5">The sequence shown here is derived from an EMBL/GenBank/DDBJ whole genome shotgun (WGS) entry which is preliminary data.</text>
</comment>
<proteinExistence type="predicted"/>
<dbReference type="SUPFAM" id="SSF46689">
    <property type="entry name" value="Homeodomain-like"/>
    <property type="match status" value="2"/>
</dbReference>
<evidence type="ECO:0000313" key="5">
    <source>
        <dbReference type="EMBL" id="MBC8558356.1"/>
    </source>
</evidence>
<dbReference type="InterPro" id="IPR018062">
    <property type="entry name" value="HTH_AraC-typ_CS"/>
</dbReference>
<gene>
    <name evidence="5" type="ORF">H8700_11685</name>
</gene>
<keyword evidence="2" id="KW-0238">DNA-binding</keyword>
<evidence type="ECO:0000256" key="2">
    <source>
        <dbReference type="ARBA" id="ARBA00023125"/>
    </source>
</evidence>
<dbReference type="Gene3D" id="1.10.10.60">
    <property type="entry name" value="Homeodomain-like"/>
    <property type="match status" value="2"/>
</dbReference>
<evidence type="ECO:0000313" key="6">
    <source>
        <dbReference type="Proteomes" id="UP000637513"/>
    </source>
</evidence>
<dbReference type="PANTHER" id="PTHR43280">
    <property type="entry name" value="ARAC-FAMILY TRANSCRIPTIONAL REGULATOR"/>
    <property type="match status" value="1"/>
</dbReference>
<dbReference type="PROSITE" id="PS00041">
    <property type="entry name" value="HTH_ARAC_FAMILY_1"/>
    <property type="match status" value="1"/>
</dbReference>